<keyword evidence="3" id="KW-1185">Reference proteome</keyword>
<dbReference type="AlphaFoldDB" id="A0A841AKM3"/>
<evidence type="ECO:0000313" key="2">
    <source>
        <dbReference type="EMBL" id="MBB5844480.1"/>
    </source>
</evidence>
<dbReference type="PANTHER" id="PTHR43649:SF14">
    <property type="entry name" value="BLR3389 PROTEIN"/>
    <property type="match status" value="1"/>
</dbReference>
<dbReference type="RefSeq" id="WP_221420516.1">
    <property type="nucleotide sequence ID" value="NZ_JACHMJ010000001.1"/>
</dbReference>
<dbReference type="InterPro" id="IPR006059">
    <property type="entry name" value="SBP"/>
</dbReference>
<accession>A0A841AKM3</accession>
<dbReference type="InterPro" id="IPR050490">
    <property type="entry name" value="Bact_solute-bd_prot1"/>
</dbReference>
<evidence type="ECO:0000313" key="3">
    <source>
        <dbReference type="Proteomes" id="UP000536685"/>
    </source>
</evidence>
<reference evidence="2 3" key="1">
    <citation type="submission" date="2020-08" db="EMBL/GenBank/DDBJ databases">
        <title>Sequencing the genomes of 1000 actinobacteria strains.</title>
        <authorList>
            <person name="Klenk H.-P."/>
        </authorList>
    </citation>
    <scope>NUCLEOTIDE SEQUENCE [LARGE SCALE GENOMIC DNA]</scope>
    <source>
        <strain evidence="2 3">DSM 105784</strain>
    </source>
</reference>
<dbReference type="Gene3D" id="3.40.190.10">
    <property type="entry name" value="Periplasmic binding protein-like II"/>
    <property type="match status" value="2"/>
</dbReference>
<protein>
    <submittedName>
        <fullName evidence="2">Raffinose/stachyose/melibiose transport system substrate-binding protein</fullName>
    </submittedName>
</protein>
<gene>
    <name evidence="2" type="ORF">HD599_002803</name>
</gene>
<feature type="chain" id="PRO_5038970559" evidence="1">
    <location>
        <begin position="26"/>
        <end position="426"/>
    </location>
</feature>
<organism evidence="2 3">
    <name type="scientific">Conyzicola lurida</name>
    <dbReference type="NCBI Taxonomy" id="1172621"/>
    <lineage>
        <taxon>Bacteria</taxon>
        <taxon>Bacillati</taxon>
        <taxon>Actinomycetota</taxon>
        <taxon>Actinomycetes</taxon>
        <taxon>Micrococcales</taxon>
        <taxon>Microbacteriaceae</taxon>
        <taxon>Conyzicola</taxon>
    </lineage>
</organism>
<dbReference type="Proteomes" id="UP000536685">
    <property type="component" value="Unassembled WGS sequence"/>
</dbReference>
<dbReference type="PANTHER" id="PTHR43649">
    <property type="entry name" value="ARABINOSE-BINDING PROTEIN-RELATED"/>
    <property type="match status" value="1"/>
</dbReference>
<dbReference type="Pfam" id="PF01547">
    <property type="entry name" value="SBP_bac_1"/>
    <property type="match status" value="1"/>
</dbReference>
<dbReference type="EMBL" id="JACHMJ010000001">
    <property type="protein sequence ID" value="MBB5844480.1"/>
    <property type="molecule type" value="Genomic_DNA"/>
</dbReference>
<feature type="signal peptide" evidence="1">
    <location>
        <begin position="1"/>
        <end position="25"/>
    </location>
</feature>
<dbReference type="SUPFAM" id="SSF53850">
    <property type="entry name" value="Periplasmic binding protein-like II"/>
    <property type="match status" value="1"/>
</dbReference>
<evidence type="ECO:0000256" key="1">
    <source>
        <dbReference type="SAM" id="SignalP"/>
    </source>
</evidence>
<proteinExistence type="predicted"/>
<sequence>MMNTRSIRKHVAVGAVAVMSIGALSACSGGDDSGDGTTELTFWHNGTADPLLGIWQDAVDEYEAENPDISIEVVPIQNEDFATKIPLALSSDNPPDIYFNQGGGLLATQAQSGQVADITDLTKDWIDGFGPAAANWQVDGAQYGIPYAMHVVGYWYRTDLFAQAGITAVPTTMEELDEAVDKLKAAGIPPIAVGGKDRWPDAFYYNAFALRECGEDVLKKGLADADLSDDCFTKAGQDVIDFIATEPFQDGFNGTPAQQGAGSSAGLVANGEVAMELQGTWDKSVMQGLTDTDLDPLLGWFPFPAIDGGEGDPSATVGGGDGFSCTQEHVEECVDFLHFLSSDDIQKKLVEASVATIPVNEAAAESITDPVVKSIYDFNTDAAYVQVYFDIALPTGVGSALNDAVANLFNGEGTATSVAEAVEAAR</sequence>
<comment type="caution">
    <text evidence="2">The sequence shown here is derived from an EMBL/GenBank/DDBJ whole genome shotgun (WGS) entry which is preliminary data.</text>
</comment>
<dbReference type="PROSITE" id="PS51257">
    <property type="entry name" value="PROKAR_LIPOPROTEIN"/>
    <property type="match status" value="1"/>
</dbReference>
<keyword evidence="1" id="KW-0732">Signal</keyword>
<name>A0A841AKM3_9MICO</name>